<keyword evidence="8" id="KW-1185">Reference proteome</keyword>
<evidence type="ECO:0000256" key="1">
    <source>
        <dbReference type="ARBA" id="ARBA00004141"/>
    </source>
</evidence>
<evidence type="ECO:0000256" key="3">
    <source>
        <dbReference type="ARBA" id="ARBA00022989"/>
    </source>
</evidence>
<reference evidence="7 8" key="2">
    <citation type="journal article" date="2020" name="Cell Rep.">
        <title>Acquisition and Adaptation of Ultra-small Parasitic Reduced Genome Bacteria to Mammalian Hosts.</title>
        <authorList>
            <person name="McLean J.S."/>
            <person name="Bor B."/>
            <person name="Kerns K.A."/>
            <person name="Liu Q."/>
            <person name="To T.T."/>
            <person name="Solden L."/>
            <person name="Hendrickson E.L."/>
            <person name="Wrighton K."/>
            <person name="Shi W."/>
            <person name="He X."/>
        </authorList>
    </citation>
    <scope>NUCLEOTIDE SEQUENCE [LARGE SCALE GENOMIC DNA]</scope>
    <source>
        <strain evidence="7 8">TM7_KMM_G3_1_HOT_351</strain>
    </source>
</reference>
<dbReference type="EMBL" id="PRLL01000002">
    <property type="protein sequence ID" value="RYC73892.1"/>
    <property type="molecule type" value="Genomic_DNA"/>
</dbReference>
<keyword evidence="4 5" id="KW-0472">Membrane</keyword>
<proteinExistence type="predicted"/>
<feature type="transmembrane region" description="Helical" evidence="5">
    <location>
        <begin position="272"/>
        <end position="292"/>
    </location>
</feature>
<dbReference type="PANTHER" id="PTHR10846:SF8">
    <property type="entry name" value="INNER MEMBRANE PROTEIN YRBG"/>
    <property type="match status" value="1"/>
</dbReference>
<evidence type="ECO:0000256" key="2">
    <source>
        <dbReference type="ARBA" id="ARBA00022692"/>
    </source>
</evidence>
<feature type="domain" description="Sodium/calcium exchanger membrane region" evidence="6">
    <location>
        <begin position="7"/>
        <end position="153"/>
    </location>
</feature>
<accession>A0ABY0FKG5</accession>
<feature type="domain" description="Sodium/calcium exchanger membrane region" evidence="6">
    <location>
        <begin position="177"/>
        <end position="317"/>
    </location>
</feature>
<dbReference type="Pfam" id="PF01699">
    <property type="entry name" value="Na_Ca_ex"/>
    <property type="match status" value="2"/>
</dbReference>
<evidence type="ECO:0000256" key="4">
    <source>
        <dbReference type="ARBA" id="ARBA00023136"/>
    </source>
</evidence>
<reference evidence="7 8" key="1">
    <citation type="journal article" date="2018" name="bioRxiv">
        <title>Evidence of independent acquisition and adaption of ultra-small bacteria to human hosts across the highly diverse yet reduced genomes of the phylum Saccharibacteria.</title>
        <authorList>
            <person name="McLean J.S."/>
            <person name="Bor B."/>
            <person name="To T.T."/>
            <person name="Liu Q."/>
            <person name="Kearns K.A."/>
            <person name="Solden L.M."/>
            <person name="Wrighton K.C."/>
            <person name="He X."/>
            <person name="Shi W."/>
        </authorList>
    </citation>
    <scope>NUCLEOTIDE SEQUENCE [LARGE SCALE GENOMIC DNA]</scope>
    <source>
        <strain evidence="7 8">TM7_KMM_G3_1_HOT_351</strain>
    </source>
</reference>
<protein>
    <submittedName>
        <fullName evidence="7">Inner membrane protein YrbG</fullName>
    </submittedName>
</protein>
<dbReference type="PANTHER" id="PTHR10846">
    <property type="entry name" value="SODIUM/POTASSIUM/CALCIUM EXCHANGER"/>
    <property type="match status" value="1"/>
</dbReference>
<gene>
    <name evidence="7" type="primary">yrbG</name>
    <name evidence="7" type="ORF">G3KMM_00117</name>
</gene>
<feature type="transmembrane region" description="Helical" evidence="5">
    <location>
        <begin position="304"/>
        <end position="322"/>
    </location>
</feature>
<keyword evidence="3 5" id="KW-1133">Transmembrane helix</keyword>
<organism evidence="7 8">
    <name type="scientific">Candidatus Nanosyncoccus nanoralicus</name>
    <dbReference type="NCBI Taxonomy" id="2171996"/>
    <lineage>
        <taxon>Bacteria</taxon>
        <taxon>Candidatus Saccharimonadota</taxon>
        <taxon>Candidatus Nanosyncoccalia</taxon>
        <taxon>Candidatus Nanosyncoccales</taxon>
        <taxon>Candidatus Nanosyncoccaceae</taxon>
        <taxon>Candidatus Nanosyncoccus</taxon>
    </lineage>
</organism>
<feature type="transmembrane region" description="Helical" evidence="5">
    <location>
        <begin position="40"/>
        <end position="64"/>
    </location>
</feature>
<comment type="subcellular location">
    <subcellularLocation>
        <location evidence="1">Membrane</location>
        <topology evidence="1">Multi-pass membrane protein</topology>
    </subcellularLocation>
</comment>
<dbReference type="Proteomes" id="UP001191004">
    <property type="component" value="Unassembled WGS sequence"/>
</dbReference>
<dbReference type="InterPro" id="IPR044880">
    <property type="entry name" value="NCX_ion-bd_dom_sf"/>
</dbReference>
<feature type="transmembrane region" description="Helical" evidence="5">
    <location>
        <begin position="6"/>
        <end position="28"/>
    </location>
</feature>
<sequence>MGLLINLALLLIGFVFLIKGADIFVDGASDTARKFRVPKMLIGLTIVSFGTSAPEFAVSIQSILSGKGDILLGNVVGSNILNILLILGISSLVGTLRVNTATVKKEIPVLVLITLAFAALLSDKIFGLAENVFTRQDGIVLLLFFCIFIYYLIGMARKKDTNEEENKDEKPVKLVKALLMIVIGLFGIVLGSDFVVKGASEIAATFGVSQRIISLTIVALGTSLPELVTSVIATKKGEYDIAIGNIVGSNIFNIGIVAGLPVAIFGGVGGGAFSYIDIIALIISAVVLFFFARHGGRIGYKKGIIFLLMFAAYYGYVMMGSFA</sequence>
<comment type="caution">
    <text evidence="7">The sequence shown here is derived from an EMBL/GenBank/DDBJ whole genome shotgun (WGS) entry which is preliminary data.</text>
</comment>
<keyword evidence="2 5" id="KW-0812">Transmembrane</keyword>
<feature type="transmembrane region" description="Helical" evidence="5">
    <location>
        <begin position="212"/>
        <end position="234"/>
    </location>
</feature>
<evidence type="ECO:0000256" key="5">
    <source>
        <dbReference type="SAM" id="Phobius"/>
    </source>
</evidence>
<feature type="transmembrane region" description="Helical" evidence="5">
    <location>
        <begin position="107"/>
        <end position="126"/>
    </location>
</feature>
<dbReference type="InterPro" id="IPR004837">
    <property type="entry name" value="NaCa_Exmemb"/>
</dbReference>
<feature type="transmembrane region" description="Helical" evidence="5">
    <location>
        <begin position="246"/>
        <end position="266"/>
    </location>
</feature>
<name>A0ABY0FKG5_9BACT</name>
<evidence type="ECO:0000313" key="8">
    <source>
        <dbReference type="Proteomes" id="UP001191004"/>
    </source>
</evidence>
<dbReference type="RefSeq" id="WP_129604042.1">
    <property type="nucleotide sequence ID" value="NZ_PRLL01000002.1"/>
</dbReference>
<feature type="transmembrane region" description="Helical" evidence="5">
    <location>
        <begin position="174"/>
        <end position="192"/>
    </location>
</feature>
<dbReference type="InterPro" id="IPR004481">
    <property type="entry name" value="K/Na/Ca-exchanger"/>
</dbReference>
<feature type="transmembrane region" description="Helical" evidence="5">
    <location>
        <begin position="138"/>
        <end position="153"/>
    </location>
</feature>
<evidence type="ECO:0000259" key="6">
    <source>
        <dbReference type="Pfam" id="PF01699"/>
    </source>
</evidence>
<dbReference type="NCBIfam" id="TIGR00367">
    <property type="entry name" value="calcium/sodium antiporter"/>
    <property type="match status" value="1"/>
</dbReference>
<evidence type="ECO:0000313" key="7">
    <source>
        <dbReference type="EMBL" id="RYC73892.1"/>
    </source>
</evidence>
<dbReference type="Gene3D" id="1.20.1420.30">
    <property type="entry name" value="NCX, central ion-binding region"/>
    <property type="match status" value="1"/>
</dbReference>
<feature type="transmembrane region" description="Helical" evidence="5">
    <location>
        <begin position="70"/>
        <end position="95"/>
    </location>
</feature>